<feature type="chain" id="PRO_5046775345" description="Phosphoglyceromutase" evidence="2">
    <location>
        <begin position="25"/>
        <end position="763"/>
    </location>
</feature>
<name>A0ABR6TN94_9FIRM</name>
<dbReference type="EMBL" id="JABGBW010000013">
    <property type="protein sequence ID" value="MBC2576790.1"/>
    <property type="molecule type" value="Genomic_DNA"/>
</dbReference>
<keyword evidence="1" id="KW-0812">Transmembrane</keyword>
<feature type="transmembrane region" description="Helical" evidence="1">
    <location>
        <begin position="496"/>
        <end position="518"/>
    </location>
</feature>
<feature type="transmembrane region" description="Helical" evidence="1">
    <location>
        <begin position="565"/>
        <end position="582"/>
    </location>
</feature>
<keyword evidence="2" id="KW-0732">Signal</keyword>
<feature type="transmembrane region" description="Helical" evidence="1">
    <location>
        <begin position="444"/>
        <end position="461"/>
    </location>
</feature>
<gene>
    <name evidence="3" type="ORF">HLB29_08915</name>
</gene>
<keyword evidence="1" id="KW-1133">Transmembrane helix</keyword>
<evidence type="ECO:0000256" key="1">
    <source>
        <dbReference type="SAM" id="Phobius"/>
    </source>
</evidence>
<proteinExistence type="predicted"/>
<keyword evidence="1" id="KW-0472">Membrane</keyword>
<feature type="transmembrane region" description="Helical" evidence="1">
    <location>
        <begin position="538"/>
        <end position="556"/>
    </location>
</feature>
<dbReference type="Proteomes" id="UP000713904">
    <property type="component" value="Unassembled WGS sequence"/>
</dbReference>
<accession>A0ABR6TN94</accession>
<evidence type="ECO:0000256" key="2">
    <source>
        <dbReference type="SAM" id="SignalP"/>
    </source>
</evidence>
<feature type="signal peptide" evidence="2">
    <location>
        <begin position="1"/>
        <end position="24"/>
    </location>
</feature>
<reference evidence="3 4" key="1">
    <citation type="submission" date="2020-05" db="EMBL/GenBank/DDBJ databases">
        <title>Draft genome of xy-202 and genomic insight in genome of the genus Peptostreptococcus.</title>
        <authorList>
            <person name="Zhang Z."/>
        </authorList>
    </citation>
    <scope>NUCLEOTIDE SEQUENCE [LARGE SCALE GENOMIC DNA]</scope>
    <source>
        <strain evidence="3 4">DSM 27025</strain>
    </source>
</reference>
<feature type="transmembrane region" description="Helical" evidence="1">
    <location>
        <begin position="706"/>
        <end position="723"/>
    </location>
</feature>
<feature type="transmembrane region" description="Helical" evidence="1">
    <location>
        <begin position="405"/>
        <end position="424"/>
    </location>
</feature>
<keyword evidence="4" id="KW-1185">Reference proteome</keyword>
<feature type="transmembrane region" description="Helical" evidence="1">
    <location>
        <begin position="467"/>
        <end position="484"/>
    </location>
</feature>
<feature type="transmembrane region" description="Helical" evidence="1">
    <location>
        <begin position="613"/>
        <end position="636"/>
    </location>
</feature>
<evidence type="ECO:0000313" key="3">
    <source>
        <dbReference type="EMBL" id="MBC2576790.1"/>
    </source>
</evidence>
<comment type="caution">
    <text evidence="3">The sequence shown here is derived from an EMBL/GenBank/DDBJ whole genome shotgun (WGS) entry which is preliminary data.</text>
</comment>
<dbReference type="RefSeq" id="WP_185624808.1">
    <property type="nucleotide sequence ID" value="NZ_JABGBW010000013.1"/>
</dbReference>
<feature type="transmembrane region" description="Helical" evidence="1">
    <location>
        <begin position="674"/>
        <end position="694"/>
    </location>
</feature>
<organism evidence="3 4">
    <name type="scientific">Peptostreptococcus canis</name>
    <dbReference type="NCBI Taxonomy" id="1159213"/>
    <lineage>
        <taxon>Bacteria</taxon>
        <taxon>Bacillati</taxon>
        <taxon>Bacillota</taxon>
        <taxon>Clostridia</taxon>
        <taxon>Peptostreptococcales</taxon>
        <taxon>Peptostreptococcaceae</taxon>
        <taxon>Peptostreptococcus</taxon>
    </lineage>
</organism>
<protein>
    <recommendedName>
        <fullName evidence="5">Phosphoglyceromutase</fullName>
    </recommendedName>
</protein>
<feature type="transmembrane region" description="Helical" evidence="1">
    <location>
        <begin position="588"/>
        <end position="606"/>
    </location>
</feature>
<evidence type="ECO:0008006" key="5">
    <source>
        <dbReference type="Google" id="ProtNLM"/>
    </source>
</evidence>
<sequence>MNKKIMSLFISIVFVFSLSVSSLAKQKEKNNMMLSTEMKSTKGEVDKTIETTTSKQGGRVIVIDLSRTSLENFDNIKFLRERLDNSGYIGLMNIRGDKGYDDRRNYATIGATGRVDIYTDAVIDFSKSTKNSRALYKASTGHTPAEINLNNINNIDLLNQTYGEFKSKMGYLGDTLKAHDKRIAVLGNMDHYDEFGEYKKNRDFCLSLMDSKGRIYRGNIDDINKKDLRFPYGISTDYKKLKEETNDYLKMADLLYVNLGDTYRLDMYKPNLNKRTYKKMKFAIYDKISDYIEYVFSQADSSDTIYVISSYPSALEYNNNKRLAPVVRFDMSDNTMGLLTSSTTRRKGIIANLDLGVDILSRFGLKNSEMVGRKIISVENEKRDEYLMKEYEKIVAISSIRIPIINIYVTLVSFFIILAAITLWQRNKISFKRRYKTLNIMKELIKLGLIMPLAFLTAPVLQAKTQPMVAISIVIMTILYYVVVSKIFKGDDIKQIGIYSLLMIFVITFDSLLATPLMESNIMSYDPMIGARYYGIGNEYEGVTIGSALLGFSILLQNKKLRKPIVTTILIIILFISAYPAMGANVGGAISGCIAFFAFILMVYDIKIDLKKIILIFFVTLLLVVGFAIADIMLGIGSHLGNFVEQITINGPMEVVTVFTRKIEMNVQLAQTTIWVNILLATIVVISFSVYKPNKNLAPIKKEYNIIYKGFLSMIAGCFVTLLVNDSGIISAATCSIYLIIPIMIMMINRKNIRSTIDEDLIC</sequence>
<feature type="transmembrane region" description="Helical" evidence="1">
    <location>
        <begin position="729"/>
        <end position="748"/>
    </location>
</feature>
<evidence type="ECO:0000313" key="4">
    <source>
        <dbReference type="Proteomes" id="UP000713904"/>
    </source>
</evidence>